<reference evidence="1" key="1">
    <citation type="submission" date="2022-05" db="EMBL/GenBank/DDBJ databases">
        <title>Chromosome-level genome of Chaenocephalus aceratus.</title>
        <authorList>
            <person name="Park H."/>
        </authorList>
    </citation>
    <scope>NUCLEOTIDE SEQUENCE</scope>
    <source>
        <strain evidence="1">KU_202001</strain>
    </source>
</reference>
<evidence type="ECO:0000313" key="1">
    <source>
        <dbReference type="EMBL" id="KAI4819261.1"/>
    </source>
</evidence>
<evidence type="ECO:0000313" key="2">
    <source>
        <dbReference type="Proteomes" id="UP001057452"/>
    </source>
</evidence>
<dbReference type="Proteomes" id="UP001057452">
    <property type="component" value="Chromosome 10"/>
</dbReference>
<name>A0ACB9WYV3_CHAAC</name>
<organism evidence="1 2">
    <name type="scientific">Chaenocephalus aceratus</name>
    <name type="common">Blackfin icefish</name>
    <name type="synonym">Chaenichthys aceratus</name>
    <dbReference type="NCBI Taxonomy" id="36190"/>
    <lineage>
        <taxon>Eukaryota</taxon>
        <taxon>Metazoa</taxon>
        <taxon>Chordata</taxon>
        <taxon>Craniata</taxon>
        <taxon>Vertebrata</taxon>
        <taxon>Euteleostomi</taxon>
        <taxon>Actinopterygii</taxon>
        <taxon>Neopterygii</taxon>
        <taxon>Teleostei</taxon>
        <taxon>Neoteleostei</taxon>
        <taxon>Acanthomorphata</taxon>
        <taxon>Eupercaria</taxon>
        <taxon>Perciformes</taxon>
        <taxon>Notothenioidei</taxon>
        <taxon>Channichthyidae</taxon>
        <taxon>Chaenocephalus</taxon>
    </lineage>
</organism>
<keyword evidence="2" id="KW-1185">Reference proteome</keyword>
<dbReference type="EMBL" id="CM043794">
    <property type="protein sequence ID" value="KAI4819261.1"/>
    <property type="molecule type" value="Genomic_DNA"/>
</dbReference>
<gene>
    <name evidence="1" type="ORF">KUCAC02_004514</name>
</gene>
<sequence>PPARAQKWWRSVAAAFCSGVLQRLQRRSAAGHPSSLLTGPSMCLINQRHA</sequence>
<protein>
    <submittedName>
        <fullName evidence="1">Uncharacterized protein</fullName>
    </submittedName>
</protein>
<accession>A0ACB9WYV3</accession>
<comment type="caution">
    <text evidence="1">The sequence shown here is derived from an EMBL/GenBank/DDBJ whole genome shotgun (WGS) entry which is preliminary data.</text>
</comment>
<feature type="non-terminal residue" evidence="1">
    <location>
        <position position="1"/>
    </location>
</feature>
<proteinExistence type="predicted"/>
<feature type="non-terminal residue" evidence="1">
    <location>
        <position position="50"/>
    </location>
</feature>